<feature type="domain" description="Helicase ATP-binding" evidence="2">
    <location>
        <begin position="22"/>
        <end position="183"/>
    </location>
</feature>
<comment type="similarity">
    <text evidence="1">Belongs to the helicase family. RecQ subfamily.</text>
</comment>
<dbReference type="PANTHER" id="PTHR13710">
    <property type="entry name" value="DNA HELICASE RECQ FAMILY MEMBER"/>
    <property type="match status" value="1"/>
</dbReference>
<dbReference type="RefSeq" id="XP_033443301.1">
    <property type="nucleotide sequence ID" value="XM_033597227.1"/>
</dbReference>
<dbReference type="GeneID" id="54354894"/>
<accession>A0A6A5R788</accession>
<organism evidence="3 4">
    <name type="scientific">Didymella exigua CBS 183.55</name>
    <dbReference type="NCBI Taxonomy" id="1150837"/>
    <lineage>
        <taxon>Eukaryota</taxon>
        <taxon>Fungi</taxon>
        <taxon>Dikarya</taxon>
        <taxon>Ascomycota</taxon>
        <taxon>Pezizomycotina</taxon>
        <taxon>Dothideomycetes</taxon>
        <taxon>Pleosporomycetidae</taxon>
        <taxon>Pleosporales</taxon>
        <taxon>Pleosporineae</taxon>
        <taxon>Didymellaceae</taxon>
        <taxon>Didymella</taxon>
    </lineage>
</organism>
<dbReference type="SMART" id="SM00487">
    <property type="entry name" value="DEXDc"/>
    <property type="match status" value="1"/>
</dbReference>
<name>A0A6A5R788_9PLEO</name>
<reference evidence="3" key="1">
    <citation type="journal article" date="2020" name="Stud. Mycol.">
        <title>101 Dothideomycetes genomes: a test case for predicting lifestyles and emergence of pathogens.</title>
        <authorList>
            <person name="Haridas S."/>
            <person name="Albert R."/>
            <person name="Binder M."/>
            <person name="Bloem J."/>
            <person name="Labutti K."/>
            <person name="Salamov A."/>
            <person name="Andreopoulos B."/>
            <person name="Baker S."/>
            <person name="Barry K."/>
            <person name="Bills G."/>
            <person name="Bluhm B."/>
            <person name="Cannon C."/>
            <person name="Castanera R."/>
            <person name="Culley D."/>
            <person name="Daum C."/>
            <person name="Ezra D."/>
            <person name="Gonzalez J."/>
            <person name="Henrissat B."/>
            <person name="Kuo A."/>
            <person name="Liang C."/>
            <person name="Lipzen A."/>
            <person name="Lutzoni F."/>
            <person name="Magnuson J."/>
            <person name="Mondo S."/>
            <person name="Nolan M."/>
            <person name="Ohm R."/>
            <person name="Pangilinan J."/>
            <person name="Park H.-J."/>
            <person name="Ramirez L."/>
            <person name="Alfaro M."/>
            <person name="Sun H."/>
            <person name="Tritt A."/>
            <person name="Yoshinaga Y."/>
            <person name="Zwiers L.-H."/>
            <person name="Turgeon B."/>
            <person name="Goodwin S."/>
            <person name="Spatafora J."/>
            <person name="Crous P."/>
            <person name="Grigoriev I."/>
        </authorList>
    </citation>
    <scope>NUCLEOTIDE SEQUENCE</scope>
    <source>
        <strain evidence="3">CBS 183.55</strain>
    </source>
</reference>
<dbReference type="InterPro" id="IPR027417">
    <property type="entry name" value="P-loop_NTPase"/>
</dbReference>
<gene>
    <name evidence="3" type="ORF">M421DRAFT_76521</name>
</gene>
<dbReference type="OrthoDB" id="2608216at2759"/>
<dbReference type="AlphaFoldDB" id="A0A6A5R788"/>
<dbReference type="GO" id="GO:0016787">
    <property type="term" value="F:hydrolase activity"/>
    <property type="evidence" value="ECO:0007669"/>
    <property type="project" value="UniProtKB-KW"/>
</dbReference>
<dbReference type="GO" id="GO:0003676">
    <property type="term" value="F:nucleic acid binding"/>
    <property type="evidence" value="ECO:0007669"/>
    <property type="project" value="InterPro"/>
</dbReference>
<dbReference type="GO" id="GO:0000724">
    <property type="term" value="P:double-strand break repair via homologous recombination"/>
    <property type="evidence" value="ECO:0007669"/>
    <property type="project" value="TreeGrafter"/>
</dbReference>
<dbReference type="GO" id="GO:0009378">
    <property type="term" value="F:four-way junction helicase activity"/>
    <property type="evidence" value="ECO:0007669"/>
    <property type="project" value="TreeGrafter"/>
</dbReference>
<evidence type="ECO:0000259" key="2">
    <source>
        <dbReference type="PROSITE" id="PS51192"/>
    </source>
</evidence>
<sequence>LQQVLGKQDVGFRSVEQEQALHAVLGKQTPLIVVLPTGGGKSLLFSVPACLTDAGVTVVVVPYRALMEDLVSRIRKCGIDCIKWKHRESNLASVVVVSADMAGDTRSNGNFIGYANMLHSKGLLRQVVVDKCHLIFTSSDWRPKLAELKNLRLLPCLIVLLTATLPPVREGELATSMLIPCAMYIRASTVQLNTQYYVLWCERGKALETVVAMCRQQQQLLLSRGWKGVLYCRSKQQCEELAEVLGCGCYHADVPDRED</sequence>
<dbReference type="Pfam" id="PF00270">
    <property type="entry name" value="DEAD"/>
    <property type="match status" value="1"/>
</dbReference>
<dbReference type="SUPFAM" id="SSF52540">
    <property type="entry name" value="P-loop containing nucleoside triphosphate hydrolases"/>
    <property type="match status" value="1"/>
</dbReference>
<dbReference type="Gene3D" id="3.40.50.300">
    <property type="entry name" value="P-loop containing nucleotide triphosphate hydrolases"/>
    <property type="match status" value="1"/>
</dbReference>
<dbReference type="InterPro" id="IPR014001">
    <property type="entry name" value="Helicase_ATP-bd"/>
</dbReference>
<dbReference type="Proteomes" id="UP000800082">
    <property type="component" value="Unassembled WGS sequence"/>
</dbReference>
<dbReference type="GO" id="GO:0005694">
    <property type="term" value="C:chromosome"/>
    <property type="evidence" value="ECO:0007669"/>
    <property type="project" value="TreeGrafter"/>
</dbReference>
<dbReference type="PROSITE" id="PS51192">
    <property type="entry name" value="HELICASE_ATP_BIND_1"/>
    <property type="match status" value="1"/>
</dbReference>
<dbReference type="EMBL" id="ML979011">
    <property type="protein sequence ID" value="KAF1923048.1"/>
    <property type="molecule type" value="Genomic_DNA"/>
</dbReference>
<feature type="non-terminal residue" evidence="3">
    <location>
        <position position="1"/>
    </location>
</feature>
<dbReference type="GO" id="GO:0005524">
    <property type="term" value="F:ATP binding"/>
    <property type="evidence" value="ECO:0007669"/>
    <property type="project" value="InterPro"/>
</dbReference>
<dbReference type="InterPro" id="IPR011545">
    <property type="entry name" value="DEAD/DEAH_box_helicase_dom"/>
</dbReference>
<evidence type="ECO:0000256" key="1">
    <source>
        <dbReference type="ARBA" id="ARBA00005446"/>
    </source>
</evidence>
<protein>
    <submittedName>
        <fullName evidence="3">P-loop containing nucleoside triphosphate hydrolase protein</fullName>
    </submittedName>
</protein>
<keyword evidence="4" id="KW-1185">Reference proteome</keyword>
<keyword evidence="3" id="KW-0378">Hydrolase</keyword>
<dbReference type="PANTHER" id="PTHR13710:SF154">
    <property type="entry name" value="RECQ HELICASE, PUTATIVE (AFU_ORTHOLOGUE AFUA_6G14720)-RELATED"/>
    <property type="match status" value="1"/>
</dbReference>
<dbReference type="GO" id="GO:0005737">
    <property type="term" value="C:cytoplasm"/>
    <property type="evidence" value="ECO:0007669"/>
    <property type="project" value="TreeGrafter"/>
</dbReference>
<dbReference type="GO" id="GO:0043138">
    <property type="term" value="F:3'-5' DNA helicase activity"/>
    <property type="evidence" value="ECO:0007669"/>
    <property type="project" value="TreeGrafter"/>
</dbReference>
<evidence type="ECO:0000313" key="3">
    <source>
        <dbReference type="EMBL" id="KAF1923048.1"/>
    </source>
</evidence>
<proteinExistence type="inferred from homology"/>
<evidence type="ECO:0000313" key="4">
    <source>
        <dbReference type="Proteomes" id="UP000800082"/>
    </source>
</evidence>